<dbReference type="STRING" id="142588.SAMN04488559_11928"/>
<feature type="transmembrane region" description="Helical" evidence="17">
    <location>
        <begin position="352"/>
        <end position="373"/>
    </location>
</feature>
<evidence type="ECO:0000259" key="19">
    <source>
        <dbReference type="PROSITE" id="PS51098"/>
    </source>
</evidence>
<dbReference type="GO" id="GO:0015771">
    <property type="term" value="P:trehalose transport"/>
    <property type="evidence" value="ECO:0007669"/>
    <property type="project" value="TreeGrafter"/>
</dbReference>
<feature type="transmembrane region" description="Helical" evidence="17">
    <location>
        <begin position="143"/>
        <end position="162"/>
    </location>
</feature>
<reference evidence="21 22" key="1">
    <citation type="submission" date="2016-10" db="EMBL/GenBank/DDBJ databases">
        <authorList>
            <person name="de Groot N.N."/>
        </authorList>
    </citation>
    <scope>NUCLEOTIDE SEQUENCE [LARGE SCALE GENOMIC DNA]</scope>
    <source>
        <strain evidence="21 22">DSM 13760</strain>
    </source>
</reference>
<dbReference type="NCBIfam" id="TIGR00830">
    <property type="entry name" value="PTBA"/>
    <property type="match status" value="1"/>
</dbReference>
<dbReference type="NCBIfam" id="TIGR01995">
    <property type="entry name" value="PTS-II-ABC-beta"/>
    <property type="match status" value="1"/>
</dbReference>
<dbReference type="Proteomes" id="UP000198948">
    <property type="component" value="Unassembled WGS sequence"/>
</dbReference>
<keyword evidence="9 17" id="KW-1133">Transmembrane helix</keyword>
<dbReference type="InterPro" id="IPR013013">
    <property type="entry name" value="PTS_EIIC_1"/>
</dbReference>
<feature type="transmembrane region" description="Helical" evidence="17">
    <location>
        <begin position="414"/>
        <end position="441"/>
    </location>
</feature>
<evidence type="ECO:0000259" key="18">
    <source>
        <dbReference type="PROSITE" id="PS51093"/>
    </source>
</evidence>
<dbReference type="SUPFAM" id="SSF55604">
    <property type="entry name" value="Glucose permease domain IIB"/>
    <property type="match status" value="1"/>
</dbReference>
<evidence type="ECO:0000256" key="12">
    <source>
        <dbReference type="ARBA" id="ARBA00045139"/>
    </source>
</evidence>
<dbReference type="SUPFAM" id="SSF51261">
    <property type="entry name" value="Duplicated hybrid motif"/>
    <property type="match status" value="1"/>
</dbReference>
<dbReference type="InterPro" id="IPR018113">
    <property type="entry name" value="PTrfase_EIIB_Cys"/>
</dbReference>
<keyword evidence="22" id="KW-1185">Reference proteome</keyword>
<accession>A0A1H9TZV1</accession>
<evidence type="ECO:0000256" key="3">
    <source>
        <dbReference type="ARBA" id="ARBA00022475"/>
    </source>
</evidence>
<evidence type="ECO:0000256" key="6">
    <source>
        <dbReference type="ARBA" id="ARBA00022683"/>
    </source>
</evidence>
<comment type="function">
    <text evidence="12">The phosphoenolpyruvate-dependent sugar phosphotransferase system (sugar PTS), a major carbohydrate active transport system, catalyzes the phosphorylation of incoming sugar substrates concomitantly with their translocation across the cell membrane. This system is involved in sucrose transport.</text>
</comment>
<feature type="domain" description="PTS EIIC type-1" evidence="20">
    <location>
        <begin position="104"/>
        <end position="453"/>
    </location>
</feature>
<evidence type="ECO:0000313" key="21">
    <source>
        <dbReference type="EMBL" id="SES02950.1"/>
    </source>
</evidence>
<evidence type="ECO:0000256" key="8">
    <source>
        <dbReference type="ARBA" id="ARBA00022777"/>
    </source>
</evidence>
<evidence type="ECO:0000256" key="5">
    <source>
        <dbReference type="ARBA" id="ARBA00022679"/>
    </source>
</evidence>
<dbReference type="PANTHER" id="PTHR30175:SF1">
    <property type="entry name" value="PTS SYSTEM ARBUTIN-, CELLOBIOSE-, AND SALICIN-SPECIFIC EIIBC COMPONENT-RELATED"/>
    <property type="match status" value="1"/>
</dbReference>
<dbReference type="FunFam" id="3.30.1360.60:FF:000001">
    <property type="entry name" value="PTS system glucose-specific IIBC component PtsG"/>
    <property type="match status" value="1"/>
</dbReference>
<evidence type="ECO:0000256" key="2">
    <source>
        <dbReference type="ARBA" id="ARBA00022448"/>
    </source>
</evidence>
<evidence type="ECO:0000256" key="7">
    <source>
        <dbReference type="ARBA" id="ARBA00022692"/>
    </source>
</evidence>
<feature type="transmembrane region" description="Helical" evidence="17">
    <location>
        <begin position="284"/>
        <end position="307"/>
    </location>
</feature>
<keyword evidence="4" id="KW-0762">Sugar transport</keyword>
<keyword evidence="5" id="KW-0808">Transferase</keyword>
<dbReference type="CDD" id="cd00212">
    <property type="entry name" value="PTS_IIB_glc"/>
    <property type="match status" value="1"/>
</dbReference>
<evidence type="ECO:0000256" key="16">
    <source>
        <dbReference type="PROSITE-ProRule" id="PRU00421"/>
    </source>
</evidence>
<keyword evidence="6" id="KW-0598">Phosphotransferase system</keyword>
<dbReference type="GO" id="GO:0090589">
    <property type="term" value="F:protein-phosphocysteine-trehalose phosphotransferase system transporter activity"/>
    <property type="evidence" value="ECO:0007669"/>
    <property type="project" value="TreeGrafter"/>
</dbReference>
<dbReference type="RefSeq" id="WP_092653596.1">
    <property type="nucleotide sequence ID" value="NZ_FOHA01000019.1"/>
</dbReference>
<proteinExistence type="predicted"/>
<dbReference type="AlphaFoldDB" id="A0A1H9TZV1"/>
<keyword evidence="7 17" id="KW-0812">Transmembrane</keyword>
<comment type="catalytic activity">
    <reaction evidence="13">
        <text>N(pros)-phospho-L-histidyl-[protein](out) + sucrose = sucrose 6(G)-phosphate(in) + L-histidyl-[protein]</text>
        <dbReference type="Rhea" id="RHEA:49236"/>
        <dbReference type="Rhea" id="RHEA-COMP:9745"/>
        <dbReference type="Rhea" id="RHEA-COMP:9746"/>
        <dbReference type="ChEBI" id="CHEBI:17992"/>
        <dbReference type="ChEBI" id="CHEBI:29979"/>
        <dbReference type="ChEBI" id="CHEBI:64837"/>
        <dbReference type="ChEBI" id="CHEBI:91002"/>
        <dbReference type="EC" id="2.7.1.211"/>
    </reaction>
</comment>
<keyword evidence="10 17" id="KW-0472">Membrane</keyword>
<dbReference type="PROSITE" id="PS51098">
    <property type="entry name" value="PTS_EIIB_TYPE_1"/>
    <property type="match status" value="1"/>
</dbReference>
<dbReference type="GO" id="GO:0005886">
    <property type="term" value="C:plasma membrane"/>
    <property type="evidence" value="ECO:0007669"/>
    <property type="project" value="UniProtKB-SubCell"/>
</dbReference>
<gene>
    <name evidence="21" type="ORF">SAMN04488559_11928</name>
</gene>
<dbReference type="GO" id="GO:0016301">
    <property type="term" value="F:kinase activity"/>
    <property type="evidence" value="ECO:0007669"/>
    <property type="project" value="UniProtKB-KW"/>
</dbReference>
<dbReference type="InterPro" id="IPR003352">
    <property type="entry name" value="PTS_EIIC"/>
</dbReference>
<dbReference type="InterPro" id="IPR011297">
    <property type="entry name" value="PTS_IIABC_b_glu"/>
</dbReference>
<protein>
    <recommendedName>
        <fullName evidence="14">PTS system sucrose-specific EIIBCA component</fullName>
        <ecNumber evidence="11">2.7.1.211</ecNumber>
    </recommendedName>
    <alternativeName>
        <fullName evidence="15">EIIBCA-Scr</fullName>
    </alternativeName>
</protein>
<dbReference type="PROSITE" id="PS51103">
    <property type="entry name" value="PTS_EIIC_TYPE_1"/>
    <property type="match status" value="1"/>
</dbReference>
<dbReference type="EMBL" id="FOHA01000019">
    <property type="protein sequence ID" value="SES02950.1"/>
    <property type="molecule type" value="Genomic_DNA"/>
</dbReference>
<evidence type="ECO:0000256" key="10">
    <source>
        <dbReference type="ARBA" id="ARBA00023136"/>
    </source>
</evidence>
<feature type="transmembrane region" description="Helical" evidence="17">
    <location>
        <begin position="102"/>
        <end position="123"/>
    </location>
</feature>
<dbReference type="Pfam" id="PF00358">
    <property type="entry name" value="PTS_EIIA_1"/>
    <property type="match status" value="1"/>
</dbReference>
<dbReference type="InterPro" id="IPR036878">
    <property type="entry name" value="Glu_permease_IIB"/>
</dbReference>
<dbReference type="GO" id="GO:0008982">
    <property type="term" value="F:protein-N(PI)-phosphohistidine-sugar phosphotransferase activity"/>
    <property type="evidence" value="ECO:0007669"/>
    <property type="project" value="InterPro"/>
</dbReference>
<evidence type="ECO:0000256" key="17">
    <source>
        <dbReference type="SAM" id="Phobius"/>
    </source>
</evidence>
<keyword evidence="8" id="KW-0418">Kinase</keyword>
<evidence type="ECO:0000313" key="22">
    <source>
        <dbReference type="Proteomes" id="UP000198948"/>
    </source>
</evidence>
<name>A0A1H9TZV1_9LACT</name>
<dbReference type="GO" id="GO:0009401">
    <property type="term" value="P:phosphoenolpyruvate-dependent sugar phosphotransferase system"/>
    <property type="evidence" value="ECO:0007669"/>
    <property type="project" value="UniProtKB-KW"/>
</dbReference>
<evidence type="ECO:0000256" key="13">
    <source>
        <dbReference type="ARBA" id="ARBA00048931"/>
    </source>
</evidence>
<keyword evidence="2" id="KW-0813">Transport</keyword>
<dbReference type="EC" id="2.7.1.211" evidence="11"/>
<feature type="transmembrane region" description="Helical" evidence="17">
    <location>
        <begin position="319"/>
        <end position="340"/>
    </location>
</feature>
<dbReference type="InterPro" id="IPR001127">
    <property type="entry name" value="PTS_EIIA_1_perm"/>
</dbReference>
<dbReference type="FunFam" id="2.70.70.10:FF:000001">
    <property type="entry name" value="PTS system glucose-specific IIA component"/>
    <property type="match status" value="1"/>
</dbReference>
<dbReference type="InterPro" id="IPR050558">
    <property type="entry name" value="PTS_Sugar-Specific_Components"/>
</dbReference>
<feature type="transmembrane region" description="Helical" evidence="17">
    <location>
        <begin position="200"/>
        <end position="225"/>
    </location>
</feature>
<dbReference type="InterPro" id="IPR011055">
    <property type="entry name" value="Dup_hybrid_motif"/>
</dbReference>
<dbReference type="Gene3D" id="2.70.70.10">
    <property type="entry name" value="Glucose Permease (Domain IIA)"/>
    <property type="match status" value="1"/>
</dbReference>
<sequence>MENKQIAKEVLMLVGGEENVISLVHCATRLRFKLRDVKKADKEALQNHEEVISVVESGGQFQVVIGNHVNLVYREILAQSGIGERTEETEESNGSETILGRFIDLVSGIFTPFLGAMAGAGVLKGFLALATQLNWLTATDGTYRVLMAAADGIFHFLPIFLAATAAKKFKTNQFIAMGIASALVYPDLNGAFFAGEKLTFFGIPVILMNYASSVIPIILAVYLLSHLEKFVEPKLHSSVRNILTPLICLVVMVPLSFLLIGPVGSYAGIALGNAYEWLYSLSPIVAGIFMGAGWQVFVMFGLHWGFIPIVNINLAANGFDTMTALFAPSVFAQAGASLAVGTKTKDAKLKSLSFSGVITSLFGITEPTVYGVTLKLKKPFIAACIAGGIGGAIAGMGGSRVVAVVMPSILSIPAFAGVGFIYFLISLPVAFILAFALTYALGFKDVGAQTVATEIVPAVEVSSEPEQAESVIQKSVAVSPLTGTLLPLSEIKDEVFASGALGQGVAIEPTEGKLVSPVAGTVTTLFPTLHAVGITGDDGAEYLLHVGMDTVQLDGKYFTAHVQQGDQVTAGQLLTEFDIEGIQSAGYPVTTPVIITNSADYLDRLITEEQQVTAGDYLLTLVASFN</sequence>
<feature type="transmembrane region" description="Helical" evidence="17">
    <location>
        <begin position="174"/>
        <end position="194"/>
    </location>
</feature>
<evidence type="ECO:0000259" key="20">
    <source>
        <dbReference type="PROSITE" id="PS51103"/>
    </source>
</evidence>
<dbReference type="OrthoDB" id="9769191at2"/>
<dbReference type="Pfam" id="PF02378">
    <property type="entry name" value="PTS_EIIC"/>
    <property type="match status" value="1"/>
</dbReference>
<keyword evidence="3" id="KW-1003">Cell membrane</keyword>
<dbReference type="InterPro" id="IPR001996">
    <property type="entry name" value="PTS_IIB_1"/>
</dbReference>
<feature type="transmembrane region" description="Helical" evidence="17">
    <location>
        <begin position="246"/>
        <end position="272"/>
    </location>
</feature>
<evidence type="ECO:0000256" key="11">
    <source>
        <dbReference type="ARBA" id="ARBA00044053"/>
    </source>
</evidence>
<evidence type="ECO:0000256" key="1">
    <source>
        <dbReference type="ARBA" id="ARBA00004651"/>
    </source>
</evidence>
<feature type="transmembrane region" description="Helical" evidence="17">
    <location>
        <begin position="380"/>
        <end position="402"/>
    </location>
</feature>
<evidence type="ECO:0000256" key="14">
    <source>
        <dbReference type="ARBA" id="ARBA00074554"/>
    </source>
</evidence>
<feature type="domain" description="PTS EIIA type-1" evidence="18">
    <location>
        <begin position="493"/>
        <end position="597"/>
    </location>
</feature>
<evidence type="ECO:0000256" key="4">
    <source>
        <dbReference type="ARBA" id="ARBA00022597"/>
    </source>
</evidence>
<dbReference type="Pfam" id="PF00367">
    <property type="entry name" value="PTS_EIIB"/>
    <property type="match status" value="1"/>
</dbReference>
<evidence type="ECO:0000256" key="15">
    <source>
        <dbReference type="ARBA" id="ARBA00081008"/>
    </source>
</evidence>
<comment type="subcellular location">
    <subcellularLocation>
        <location evidence="1">Cell membrane</location>
        <topology evidence="1">Multi-pass membrane protein</topology>
    </subcellularLocation>
</comment>
<dbReference type="PROSITE" id="PS01035">
    <property type="entry name" value="PTS_EIIB_TYPE_1_CYS"/>
    <property type="match status" value="1"/>
</dbReference>
<dbReference type="PROSITE" id="PS51093">
    <property type="entry name" value="PTS_EIIA_TYPE_1"/>
    <property type="match status" value="1"/>
</dbReference>
<organism evidence="21 22">
    <name type="scientific">Isobaculum melis</name>
    <dbReference type="NCBI Taxonomy" id="142588"/>
    <lineage>
        <taxon>Bacteria</taxon>
        <taxon>Bacillati</taxon>
        <taxon>Bacillota</taxon>
        <taxon>Bacilli</taxon>
        <taxon>Lactobacillales</taxon>
        <taxon>Carnobacteriaceae</taxon>
        <taxon>Isobaculum</taxon>
    </lineage>
</organism>
<dbReference type="Gene3D" id="3.30.1360.60">
    <property type="entry name" value="Glucose permease domain IIB"/>
    <property type="match status" value="1"/>
</dbReference>
<evidence type="ECO:0000256" key="9">
    <source>
        <dbReference type="ARBA" id="ARBA00022989"/>
    </source>
</evidence>
<dbReference type="PANTHER" id="PTHR30175">
    <property type="entry name" value="PHOSPHOTRANSFERASE SYSTEM TRANSPORT PROTEIN"/>
    <property type="match status" value="1"/>
</dbReference>
<feature type="domain" description="PTS EIIB type-1" evidence="19">
    <location>
        <begin position="4"/>
        <end position="86"/>
    </location>
</feature>
<feature type="active site" description="Phosphocysteine intermediate; for EIIB activity" evidence="16">
    <location>
        <position position="26"/>
    </location>
</feature>